<comment type="caution">
    <text evidence="2">The sequence shown here is derived from an EMBL/GenBank/DDBJ whole genome shotgun (WGS) entry which is preliminary data.</text>
</comment>
<gene>
    <name evidence="2" type="ORF">HNP84_000858</name>
</gene>
<keyword evidence="3" id="KW-1185">Reference proteome</keyword>
<reference evidence="2 3" key="1">
    <citation type="submission" date="2020-08" db="EMBL/GenBank/DDBJ databases">
        <title>Genomic Encyclopedia of Type Strains, Phase IV (KMG-IV): sequencing the most valuable type-strain genomes for metagenomic binning, comparative biology and taxonomic classification.</title>
        <authorList>
            <person name="Goeker M."/>
        </authorList>
    </citation>
    <scope>NUCLEOTIDE SEQUENCE [LARGE SCALE GENOMIC DNA]</scope>
    <source>
        <strain evidence="2 3">DSM 45615</strain>
    </source>
</reference>
<keyword evidence="1" id="KW-0812">Transmembrane</keyword>
<dbReference type="RefSeq" id="WP_185048002.1">
    <property type="nucleotide sequence ID" value="NZ_BAABIX010000088.1"/>
</dbReference>
<feature type="transmembrane region" description="Helical" evidence="1">
    <location>
        <begin position="44"/>
        <end position="63"/>
    </location>
</feature>
<feature type="transmembrane region" description="Helical" evidence="1">
    <location>
        <begin position="12"/>
        <end position="32"/>
    </location>
</feature>
<sequence length="64" mass="6667">MLLLQTGASPYAPLMLTVVAVAALMVIVRIVSKMGRALSAMAEALVFALVVIVTLAIWLAIVAT</sequence>
<keyword evidence="1" id="KW-0472">Membrane</keyword>
<protein>
    <submittedName>
        <fullName evidence="2">Uncharacterized protein</fullName>
    </submittedName>
</protein>
<evidence type="ECO:0000256" key="1">
    <source>
        <dbReference type="SAM" id="Phobius"/>
    </source>
</evidence>
<dbReference type="AlphaFoldDB" id="A0A840NV96"/>
<accession>A0A840NV96</accession>
<organism evidence="2 3">
    <name type="scientific">Thermocatellispora tengchongensis</name>
    <dbReference type="NCBI Taxonomy" id="1073253"/>
    <lineage>
        <taxon>Bacteria</taxon>
        <taxon>Bacillati</taxon>
        <taxon>Actinomycetota</taxon>
        <taxon>Actinomycetes</taxon>
        <taxon>Streptosporangiales</taxon>
        <taxon>Streptosporangiaceae</taxon>
        <taxon>Thermocatellispora</taxon>
    </lineage>
</organism>
<dbReference type="EMBL" id="JACHGN010000002">
    <property type="protein sequence ID" value="MBB5131152.1"/>
    <property type="molecule type" value="Genomic_DNA"/>
</dbReference>
<evidence type="ECO:0000313" key="2">
    <source>
        <dbReference type="EMBL" id="MBB5131152.1"/>
    </source>
</evidence>
<name>A0A840NV96_9ACTN</name>
<evidence type="ECO:0000313" key="3">
    <source>
        <dbReference type="Proteomes" id="UP000578449"/>
    </source>
</evidence>
<keyword evidence="1" id="KW-1133">Transmembrane helix</keyword>
<proteinExistence type="predicted"/>
<dbReference type="Proteomes" id="UP000578449">
    <property type="component" value="Unassembled WGS sequence"/>
</dbReference>